<dbReference type="SUPFAM" id="SSF81606">
    <property type="entry name" value="PP2C-like"/>
    <property type="match status" value="1"/>
</dbReference>
<keyword evidence="1" id="KW-0378">Hydrolase</keyword>
<feature type="transmembrane region" description="Helical" evidence="2">
    <location>
        <begin position="251"/>
        <end position="269"/>
    </location>
</feature>
<evidence type="ECO:0000259" key="3">
    <source>
        <dbReference type="SMART" id="SM00331"/>
    </source>
</evidence>
<feature type="transmembrane region" description="Helical" evidence="2">
    <location>
        <begin position="119"/>
        <end position="139"/>
    </location>
</feature>
<sequence>MAAKTALKVKAARLREEMTRTGRVVLRAPALVRGAECAIRFSLGAVLAGAEIFGGYAPFGLSMVGCSGSGLDGFAALLGACLGYLSFRGLTEGLRYVAAAMLIFSVSFAFFDIRLYRKSWFMPLVSALLSGATGFVYLGKGGWAPPTVIFFATELLLTAAGVYFYRIAFSPWTNPREDGGLTPRQLTSLLILGGTVLISLAQLQLLGESLSAGRVLAALAVMVCASQGGLGVGAAVGVAAGICMDLAAGESVFSCTVAYGFAGLMTGVFKGQSKTACAVAYVLSNAVTVLWAWDGGLRLSLLYEVFSASVLFLLLPDRLLRKAAARLSQERGDDTGDRAAAYVRERLRETAGAFRELYETMKGAFRRPGPNDGDMSAIFDRAADKVCRRCALRDACWQRDYTTTFNALNDALPAMTDRGRGEPGDFPQHFSTRCLHFPAFLAAANEELTAVLCRRQYKSRLQENRSAVCRQYGELSALLGAAAAELSAELTPDPTREKRLRQHLTALALEAEAWVYYDEAGHLRAEIEGPDLSSLRTDRERAALSDLLGLALREPEEGEAGELERLVFTQAEPFQAVMGVAARQKDGETVSGDAGALFKTDSGMLYILLCDGMGSGVAASRESKLAIRLLERFLKAGVDPESALKTLNSALALRNEEEGGFTTVDLLRLDLFTGEGALYKFGAAPTYIRRGGSVSRVTGCALPAGLSTGERAAPDVSRLQLEPGDVVVLVSDGVTDRRDDQWLRAALSAFNGESPKDLARTLVSPGEGETADDDRTALVVRVDRRQA</sequence>
<dbReference type="SMART" id="SM00331">
    <property type="entry name" value="PP2C_SIG"/>
    <property type="match status" value="1"/>
</dbReference>
<proteinExistence type="predicted"/>
<protein>
    <recommendedName>
        <fullName evidence="3">PPM-type phosphatase domain-containing protein</fullName>
    </recommendedName>
</protein>
<organism evidence="4 5">
    <name type="scientific">Intestinimonas butyriciproducens</name>
    <dbReference type="NCBI Taxonomy" id="1297617"/>
    <lineage>
        <taxon>Bacteria</taxon>
        <taxon>Bacillati</taxon>
        <taxon>Bacillota</taxon>
        <taxon>Clostridia</taxon>
        <taxon>Eubacteriales</taxon>
        <taxon>Intestinimonas</taxon>
    </lineage>
</organism>
<dbReference type="AlphaFoldDB" id="A0A0S2W177"/>
<dbReference type="Proteomes" id="UP000064844">
    <property type="component" value="Chromosome"/>
</dbReference>
<feature type="transmembrane region" description="Helical" evidence="2">
    <location>
        <begin position="69"/>
        <end position="87"/>
    </location>
</feature>
<evidence type="ECO:0000313" key="5">
    <source>
        <dbReference type="Proteomes" id="UP000064844"/>
    </source>
</evidence>
<name>A0A0S2W177_9FIRM</name>
<evidence type="ECO:0000256" key="2">
    <source>
        <dbReference type="SAM" id="Phobius"/>
    </source>
</evidence>
<accession>A0A0S2W177</accession>
<dbReference type="PANTHER" id="PTHR43156:SF2">
    <property type="entry name" value="STAGE II SPORULATION PROTEIN E"/>
    <property type="match status" value="1"/>
</dbReference>
<dbReference type="GO" id="GO:0016791">
    <property type="term" value="F:phosphatase activity"/>
    <property type="evidence" value="ECO:0007669"/>
    <property type="project" value="TreeGrafter"/>
</dbReference>
<dbReference type="STRING" id="1297617.IB211_00583c"/>
<feature type="transmembrane region" description="Helical" evidence="2">
    <location>
        <begin position="94"/>
        <end position="113"/>
    </location>
</feature>
<keyword evidence="2" id="KW-0812">Transmembrane</keyword>
<evidence type="ECO:0000313" key="4">
    <source>
        <dbReference type="EMBL" id="ALP92978.1"/>
    </source>
</evidence>
<dbReference type="RefSeq" id="WP_058117038.1">
    <property type="nucleotide sequence ID" value="NZ_CP011307.1"/>
</dbReference>
<dbReference type="Pfam" id="PF19732">
    <property type="entry name" value="SpoIIE_N"/>
    <property type="match status" value="1"/>
</dbReference>
<feature type="transmembrane region" description="Helical" evidence="2">
    <location>
        <begin position="37"/>
        <end position="57"/>
    </location>
</feature>
<keyword evidence="2" id="KW-0472">Membrane</keyword>
<keyword evidence="5" id="KW-1185">Reference proteome</keyword>
<dbReference type="InterPro" id="IPR052016">
    <property type="entry name" value="Bact_Sigma-Reg"/>
</dbReference>
<feature type="transmembrane region" description="Helical" evidence="2">
    <location>
        <begin position="215"/>
        <end position="239"/>
    </location>
</feature>
<feature type="transmembrane region" description="Helical" evidence="2">
    <location>
        <begin position="276"/>
        <end position="293"/>
    </location>
</feature>
<feature type="transmembrane region" description="Helical" evidence="2">
    <location>
        <begin position="185"/>
        <end position="203"/>
    </location>
</feature>
<reference evidence="4 5" key="1">
    <citation type="journal article" date="2015" name="Nat. Commun.">
        <title>Production of butyrate from lysine and the Amadori product fructoselysine by a human gut commensal.</title>
        <authorList>
            <person name="Bui T.P."/>
            <person name="Ritari J."/>
            <person name="Boeren S."/>
            <person name="de Waard P."/>
            <person name="Plugge C.M."/>
            <person name="de Vos W.M."/>
        </authorList>
    </citation>
    <scope>NUCLEOTIDE SEQUENCE [LARGE SCALE GENOMIC DNA]</scope>
    <source>
        <strain evidence="4 5">AF211</strain>
    </source>
</reference>
<dbReference type="InterPro" id="IPR036457">
    <property type="entry name" value="PPM-type-like_dom_sf"/>
</dbReference>
<dbReference type="InterPro" id="IPR045768">
    <property type="entry name" value="SpoIIE_N"/>
</dbReference>
<dbReference type="eggNOG" id="COG2208">
    <property type="taxonomic scope" value="Bacteria"/>
</dbReference>
<dbReference type="PANTHER" id="PTHR43156">
    <property type="entry name" value="STAGE II SPORULATION PROTEIN E-RELATED"/>
    <property type="match status" value="1"/>
</dbReference>
<reference evidence="5" key="2">
    <citation type="submission" date="2015-04" db="EMBL/GenBank/DDBJ databases">
        <title>A butyrogenic pathway from the amino acid lysine in a human gut commensal.</title>
        <authorList>
            <person name="de Vos W.M."/>
            <person name="Bui N.T.P."/>
            <person name="Plugge C.M."/>
            <person name="Ritari J."/>
        </authorList>
    </citation>
    <scope>NUCLEOTIDE SEQUENCE [LARGE SCALE GENOMIC DNA]</scope>
    <source>
        <strain evidence="5">AF211</strain>
    </source>
</reference>
<dbReference type="Gene3D" id="3.60.40.10">
    <property type="entry name" value="PPM-type phosphatase domain"/>
    <property type="match status" value="1"/>
</dbReference>
<keyword evidence="2" id="KW-1133">Transmembrane helix</keyword>
<dbReference type="EMBL" id="CP011307">
    <property type="protein sequence ID" value="ALP92978.1"/>
    <property type="molecule type" value="Genomic_DNA"/>
</dbReference>
<dbReference type="Pfam" id="PF07228">
    <property type="entry name" value="SpoIIE"/>
    <property type="match status" value="1"/>
</dbReference>
<dbReference type="InterPro" id="IPR001932">
    <property type="entry name" value="PPM-type_phosphatase-like_dom"/>
</dbReference>
<gene>
    <name evidence="4" type="ORF">IB211_00583c</name>
</gene>
<feature type="transmembrane region" description="Helical" evidence="2">
    <location>
        <begin position="146"/>
        <end position="165"/>
    </location>
</feature>
<evidence type="ECO:0000256" key="1">
    <source>
        <dbReference type="ARBA" id="ARBA00022801"/>
    </source>
</evidence>
<dbReference type="KEGG" id="ibu:IB211_00583c"/>
<feature type="domain" description="PPM-type phosphatase" evidence="3">
    <location>
        <begin position="575"/>
        <end position="782"/>
    </location>
</feature>